<evidence type="ECO:0000313" key="3">
    <source>
        <dbReference type="Proteomes" id="UP000823749"/>
    </source>
</evidence>
<dbReference type="Proteomes" id="UP000823749">
    <property type="component" value="Chromosome 10"/>
</dbReference>
<organism evidence="1 3">
    <name type="scientific">Rhododendron griersonianum</name>
    <dbReference type="NCBI Taxonomy" id="479676"/>
    <lineage>
        <taxon>Eukaryota</taxon>
        <taxon>Viridiplantae</taxon>
        <taxon>Streptophyta</taxon>
        <taxon>Embryophyta</taxon>
        <taxon>Tracheophyta</taxon>
        <taxon>Spermatophyta</taxon>
        <taxon>Magnoliopsida</taxon>
        <taxon>eudicotyledons</taxon>
        <taxon>Gunneridae</taxon>
        <taxon>Pentapetalae</taxon>
        <taxon>asterids</taxon>
        <taxon>Ericales</taxon>
        <taxon>Ericaceae</taxon>
        <taxon>Ericoideae</taxon>
        <taxon>Rhodoreae</taxon>
        <taxon>Rhododendron</taxon>
    </lineage>
</organism>
<sequence>MEVLNFFLRRSDEFLFQALVFYQFPCLDASFYYSILSPLKSVVSGKFFKRIKFLSLTGINASTSIARERQKQQEEEISMASISESLQLHVCGYIYTPSKVKIEAYCQITLLK</sequence>
<protein>
    <submittedName>
        <fullName evidence="1">Uncharacterized protein</fullName>
    </submittedName>
</protein>
<reference evidence="1" key="1">
    <citation type="submission" date="2020-08" db="EMBL/GenBank/DDBJ databases">
        <title>Plant Genome Project.</title>
        <authorList>
            <person name="Zhang R.-G."/>
        </authorList>
    </citation>
    <scope>NUCLEOTIDE SEQUENCE</scope>
    <source>
        <strain evidence="1">WSP0</strain>
        <tissue evidence="1">Leaf</tissue>
    </source>
</reference>
<evidence type="ECO:0000313" key="1">
    <source>
        <dbReference type="EMBL" id="KAG5529848.1"/>
    </source>
</evidence>
<gene>
    <name evidence="2" type="ORF">RHGRI_013017</name>
    <name evidence="1" type="ORF">RHGRI_030278</name>
</gene>
<dbReference type="EMBL" id="JACTNZ010000010">
    <property type="protein sequence ID" value="KAG5529848.1"/>
    <property type="molecule type" value="Genomic_DNA"/>
</dbReference>
<keyword evidence="3" id="KW-1185">Reference proteome</keyword>
<accession>A0AAV6INI7</accession>
<proteinExistence type="predicted"/>
<comment type="caution">
    <text evidence="1">The sequence shown here is derived from an EMBL/GenBank/DDBJ whole genome shotgun (WGS) entry which is preliminary data.</text>
</comment>
<dbReference type="EMBL" id="JACTNZ010000005">
    <property type="protein sequence ID" value="KAG5547200.1"/>
    <property type="molecule type" value="Genomic_DNA"/>
</dbReference>
<evidence type="ECO:0000313" key="2">
    <source>
        <dbReference type="EMBL" id="KAG5547200.1"/>
    </source>
</evidence>
<dbReference type="AlphaFoldDB" id="A0AAV6INI7"/>
<name>A0AAV6INI7_9ERIC</name>
<dbReference type="Proteomes" id="UP000823749">
    <property type="component" value="Chromosome 5"/>
</dbReference>